<protein>
    <submittedName>
        <fullName evidence="2">Ribosomal protein S18 acetylase RimI</fullName>
    </submittedName>
</protein>
<dbReference type="CDD" id="cd04301">
    <property type="entry name" value="NAT_SF"/>
    <property type="match status" value="1"/>
</dbReference>
<dbReference type="PANTHER" id="PTHR43138">
    <property type="entry name" value="ACETYLTRANSFERASE, GNAT FAMILY"/>
    <property type="match status" value="1"/>
</dbReference>
<sequence length="196" mass="22073">MIQIRTMTPEDFDRFWPTFQSVAVAQETYAYDPALTFEQARDIWMKLPMHTLVAEEQGELLGSYYLKANAAGPGDHVCNCGYMVTDAARGRGVARLMCEHSQQLARDSGFQAMQFNSVVAANEIAVALWTKLGFDTVGRLPKAYRHARLGLVDCLVMFKWLGDAPKADERDTRQPAQSMLIGRKNIESVVSRPRRK</sequence>
<dbReference type="OrthoDB" id="9788300at2"/>
<gene>
    <name evidence="2" type="ORF">SAMN05216593_101267</name>
</gene>
<dbReference type="AlphaFoldDB" id="A0A1M7JD92"/>
<reference evidence="2 3" key="1">
    <citation type="submission" date="2016-11" db="EMBL/GenBank/DDBJ databases">
        <authorList>
            <person name="Jaros S."/>
            <person name="Januszkiewicz K."/>
            <person name="Wedrychowicz H."/>
        </authorList>
    </citation>
    <scope>NUCLEOTIDE SEQUENCE [LARGE SCALE GENOMIC DNA]</scope>
    <source>
        <strain evidence="2 3">LMG 26898</strain>
    </source>
</reference>
<dbReference type="STRING" id="1190415.SAMN05216593_101267"/>
<dbReference type="SUPFAM" id="SSF55729">
    <property type="entry name" value="Acyl-CoA N-acyltransferases (Nat)"/>
    <property type="match status" value="1"/>
</dbReference>
<accession>A0A1M7JD92</accession>
<feature type="domain" description="N-acetyltransferase" evidence="1">
    <location>
        <begin position="2"/>
        <end position="162"/>
    </location>
</feature>
<evidence type="ECO:0000259" key="1">
    <source>
        <dbReference type="PROSITE" id="PS51186"/>
    </source>
</evidence>
<dbReference type="Proteomes" id="UP000183983">
    <property type="component" value="Unassembled WGS sequence"/>
</dbReference>
<organism evidence="2 3">
    <name type="scientific">Pseudomonas asturiensis</name>
    <dbReference type="NCBI Taxonomy" id="1190415"/>
    <lineage>
        <taxon>Bacteria</taxon>
        <taxon>Pseudomonadati</taxon>
        <taxon>Pseudomonadota</taxon>
        <taxon>Gammaproteobacteria</taxon>
        <taxon>Pseudomonadales</taxon>
        <taxon>Pseudomonadaceae</taxon>
        <taxon>Pseudomonas</taxon>
    </lineage>
</organism>
<keyword evidence="2" id="KW-0689">Ribosomal protein</keyword>
<dbReference type="GO" id="GO:0016747">
    <property type="term" value="F:acyltransferase activity, transferring groups other than amino-acyl groups"/>
    <property type="evidence" value="ECO:0007669"/>
    <property type="project" value="InterPro"/>
</dbReference>
<dbReference type="PANTHER" id="PTHR43138:SF1">
    <property type="entry name" value="N-ACETYLTRANSFERASE ACA1"/>
    <property type="match status" value="1"/>
</dbReference>
<dbReference type="InterPro" id="IPR016181">
    <property type="entry name" value="Acyl_CoA_acyltransferase"/>
</dbReference>
<dbReference type="GO" id="GO:0005840">
    <property type="term" value="C:ribosome"/>
    <property type="evidence" value="ECO:0007669"/>
    <property type="project" value="UniProtKB-KW"/>
</dbReference>
<evidence type="ECO:0000313" key="3">
    <source>
        <dbReference type="Proteomes" id="UP000183983"/>
    </source>
</evidence>
<keyword evidence="2" id="KW-0687">Ribonucleoprotein</keyword>
<evidence type="ECO:0000313" key="2">
    <source>
        <dbReference type="EMBL" id="SHM50989.1"/>
    </source>
</evidence>
<dbReference type="InterPro" id="IPR000182">
    <property type="entry name" value="GNAT_dom"/>
</dbReference>
<dbReference type="Pfam" id="PF00583">
    <property type="entry name" value="Acetyltransf_1"/>
    <property type="match status" value="1"/>
</dbReference>
<name>A0A1M7JD92_9PSED</name>
<dbReference type="PROSITE" id="PS51186">
    <property type="entry name" value="GNAT"/>
    <property type="match status" value="1"/>
</dbReference>
<dbReference type="EMBL" id="FRDA01000001">
    <property type="protein sequence ID" value="SHM50989.1"/>
    <property type="molecule type" value="Genomic_DNA"/>
</dbReference>
<dbReference type="Gene3D" id="3.40.630.30">
    <property type="match status" value="1"/>
</dbReference>
<proteinExistence type="predicted"/>
<dbReference type="InterPro" id="IPR052742">
    <property type="entry name" value="Mito_N-acetyltransferase"/>
</dbReference>
<dbReference type="RefSeq" id="WP_073161917.1">
    <property type="nucleotide sequence ID" value="NZ_FRDA01000001.1"/>
</dbReference>